<protein>
    <recommendedName>
        <fullName evidence="6">MADF domain-containing protein</fullName>
    </recommendedName>
</protein>
<keyword evidence="5" id="KW-1185">Reference proteome</keyword>
<dbReference type="InterPro" id="IPR006578">
    <property type="entry name" value="MADF-dom"/>
</dbReference>
<evidence type="ECO:0000256" key="1">
    <source>
        <dbReference type="PROSITE-ProRule" id="PRU00371"/>
    </source>
</evidence>
<gene>
    <name evidence="4" type="ORF">SNE40_018480</name>
</gene>
<dbReference type="PANTHER" id="PTHR12243">
    <property type="entry name" value="MADF DOMAIN TRANSCRIPTION FACTOR"/>
    <property type="match status" value="1"/>
</dbReference>
<dbReference type="GO" id="GO:0003677">
    <property type="term" value="F:DNA binding"/>
    <property type="evidence" value="ECO:0007669"/>
    <property type="project" value="InterPro"/>
</dbReference>
<dbReference type="Proteomes" id="UP001347796">
    <property type="component" value="Unassembled WGS sequence"/>
</dbReference>
<evidence type="ECO:0000313" key="4">
    <source>
        <dbReference type="EMBL" id="KAK6169974.1"/>
    </source>
</evidence>
<evidence type="ECO:0000313" key="5">
    <source>
        <dbReference type="Proteomes" id="UP001347796"/>
    </source>
</evidence>
<dbReference type="InterPro" id="IPR004210">
    <property type="entry name" value="BESS_motif"/>
</dbReference>
<dbReference type="InterPro" id="IPR039353">
    <property type="entry name" value="TF_Adf1"/>
</dbReference>
<dbReference type="PROSITE" id="PS51029">
    <property type="entry name" value="MADF"/>
    <property type="match status" value="1"/>
</dbReference>
<keyword evidence="1" id="KW-0539">Nucleus</keyword>
<comment type="subcellular location">
    <subcellularLocation>
        <location evidence="1">Nucleus</location>
    </subcellularLocation>
</comment>
<evidence type="ECO:0000259" key="3">
    <source>
        <dbReference type="PROSITE" id="PS51031"/>
    </source>
</evidence>
<dbReference type="SMART" id="SM00595">
    <property type="entry name" value="MADF"/>
    <property type="match status" value="1"/>
</dbReference>
<dbReference type="GO" id="GO:0005634">
    <property type="term" value="C:nucleus"/>
    <property type="evidence" value="ECO:0007669"/>
    <property type="project" value="UniProtKB-SubCell"/>
</dbReference>
<proteinExistence type="predicted"/>
<evidence type="ECO:0008006" key="6">
    <source>
        <dbReference type="Google" id="ProtNLM"/>
    </source>
</evidence>
<accession>A0AAN8J563</accession>
<feature type="domain" description="MADF" evidence="2">
    <location>
        <begin position="11"/>
        <end position="102"/>
    </location>
</feature>
<reference evidence="4 5" key="1">
    <citation type="submission" date="2024-01" db="EMBL/GenBank/DDBJ databases">
        <title>The genome of the rayed Mediterranean limpet Patella caerulea (Linnaeus, 1758).</title>
        <authorList>
            <person name="Anh-Thu Weber A."/>
            <person name="Halstead-Nussloch G."/>
        </authorList>
    </citation>
    <scope>NUCLEOTIDE SEQUENCE [LARGE SCALE GENOMIC DNA]</scope>
    <source>
        <strain evidence="4">AATW-2023a</strain>
        <tissue evidence="4">Whole specimen</tissue>
    </source>
</reference>
<dbReference type="EMBL" id="JAZGQO010000014">
    <property type="protein sequence ID" value="KAK6169974.1"/>
    <property type="molecule type" value="Genomic_DNA"/>
</dbReference>
<dbReference type="Pfam" id="PF10545">
    <property type="entry name" value="MADF_DNA_bdg"/>
    <property type="match status" value="1"/>
</dbReference>
<sequence length="293" mass="34304">MENPDIKFDERLVALVRDHPMVYDSKHKEYKNKKMKEEIWKSVGQELGYLGDDCQYRWRVIRDRYVKKKKEMLRRPGVPEETIVSSWKLYYNVDEFLSPYIVHRNRLQPAYYDDNNQLIFIKEEDSGSPYVLDEGSTPPYVAFESVLDDSVDDVNSESVLGTDQRPPKLSHYNSDIQSDVSDFTRVQQNGLINLDGTLRQLPNSRKRRAIQKEDDLRIMSVVSNERQNALDEEAHFGCIVTSTLRRLPPKQRALGKLKLTELLYKLEFPEDSPIEPLLHQEHKISNTAEDEKE</sequence>
<comment type="caution">
    <text evidence="4">The sequence shown here is derived from an EMBL/GenBank/DDBJ whole genome shotgun (WGS) entry which is preliminary data.</text>
</comment>
<feature type="domain" description="BESS" evidence="3">
    <location>
        <begin position="230"/>
        <end position="269"/>
    </location>
</feature>
<organism evidence="4 5">
    <name type="scientific">Patella caerulea</name>
    <name type="common">Rayed Mediterranean limpet</name>
    <dbReference type="NCBI Taxonomy" id="87958"/>
    <lineage>
        <taxon>Eukaryota</taxon>
        <taxon>Metazoa</taxon>
        <taxon>Spiralia</taxon>
        <taxon>Lophotrochozoa</taxon>
        <taxon>Mollusca</taxon>
        <taxon>Gastropoda</taxon>
        <taxon>Patellogastropoda</taxon>
        <taxon>Patelloidea</taxon>
        <taxon>Patellidae</taxon>
        <taxon>Patella</taxon>
    </lineage>
</organism>
<dbReference type="PROSITE" id="PS51031">
    <property type="entry name" value="BESS"/>
    <property type="match status" value="1"/>
</dbReference>
<dbReference type="PANTHER" id="PTHR12243:SF67">
    <property type="entry name" value="COREPRESSOR OF PANGOLIN, ISOFORM A-RELATED"/>
    <property type="match status" value="1"/>
</dbReference>
<dbReference type="AlphaFoldDB" id="A0AAN8J563"/>
<evidence type="ECO:0000259" key="2">
    <source>
        <dbReference type="PROSITE" id="PS51029"/>
    </source>
</evidence>
<name>A0AAN8J563_PATCE</name>